<organism evidence="2 3">
    <name type="scientific">Hydrogenophaga atypica</name>
    <dbReference type="NCBI Taxonomy" id="249409"/>
    <lineage>
        <taxon>Bacteria</taxon>
        <taxon>Pseudomonadati</taxon>
        <taxon>Pseudomonadota</taxon>
        <taxon>Betaproteobacteria</taxon>
        <taxon>Burkholderiales</taxon>
        <taxon>Comamonadaceae</taxon>
        <taxon>Hydrogenophaga</taxon>
    </lineage>
</organism>
<sequence length="120" mass="13353">MNKLPLVSSDSVRPTGNYGLTSKAMFQCQSCNLVLPNQTLLISHVIGAHGKKAMTKMLRKASQPAFSKKEKNQFDTTEIQKVFHVANDKDATKGWGHAYRDNGQFGSYPLYDAMDDESEP</sequence>
<comment type="caution">
    <text evidence="2">The sequence shown here is derived from an EMBL/GenBank/DDBJ whole genome shotgun (WGS) entry which is preliminary data.</text>
</comment>
<dbReference type="Proteomes" id="UP001596501">
    <property type="component" value="Unassembled WGS sequence"/>
</dbReference>
<name>A0ABW2QJI9_9BURK</name>
<evidence type="ECO:0000313" key="3">
    <source>
        <dbReference type="Proteomes" id="UP001596501"/>
    </source>
</evidence>
<proteinExistence type="predicted"/>
<protein>
    <recommendedName>
        <fullName evidence="1">C2H2-type domain-containing protein</fullName>
    </recommendedName>
</protein>
<evidence type="ECO:0000259" key="1">
    <source>
        <dbReference type="PROSITE" id="PS00028"/>
    </source>
</evidence>
<dbReference type="InterPro" id="IPR013087">
    <property type="entry name" value="Znf_C2H2_type"/>
</dbReference>
<gene>
    <name evidence="2" type="ORF">ACFQPB_11450</name>
</gene>
<keyword evidence="3" id="KW-1185">Reference proteome</keyword>
<dbReference type="PROSITE" id="PS00028">
    <property type="entry name" value="ZINC_FINGER_C2H2_1"/>
    <property type="match status" value="1"/>
</dbReference>
<dbReference type="EMBL" id="JBHTCA010000006">
    <property type="protein sequence ID" value="MFC7409476.1"/>
    <property type="molecule type" value="Genomic_DNA"/>
</dbReference>
<evidence type="ECO:0000313" key="2">
    <source>
        <dbReference type="EMBL" id="MFC7409476.1"/>
    </source>
</evidence>
<feature type="domain" description="C2H2-type" evidence="1">
    <location>
        <begin position="28"/>
        <end position="49"/>
    </location>
</feature>
<reference evidence="3" key="1">
    <citation type="journal article" date="2019" name="Int. J. Syst. Evol. Microbiol.">
        <title>The Global Catalogue of Microorganisms (GCM) 10K type strain sequencing project: providing services to taxonomists for standard genome sequencing and annotation.</title>
        <authorList>
            <consortium name="The Broad Institute Genomics Platform"/>
            <consortium name="The Broad Institute Genome Sequencing Center for Infectious Disease"/>
            <person name="Wu L."/>
            <person name="Ma J."/>
        </authorList>
    </citation>
    <scope>NUCLEOTIDE SEQUENCE [LARGE SCALE GENOMIC DNA]</scope>
    <source>
        <strain evidence="3">CGMCC 1.12371</strain>
    </source>
</reference>
<accession>A0ABW2QJI9</accession>
<dbReference type="RefSeq" id="WP_382223223.1">
    <property type="nucleotide sequence ID" value="NZ_JBHTCA010000006.1"/>
</dbReference>